<evidence type="ECO:0000313" key="6">
    <source>
        <dbReference type="EMBL" id="MFC4258700.1"/>
    </source>
</evidence>
<evidence type="ECO:0000256" key="4">
    <source>
        <dbReference type="PROSITE-ProRule" id="PRU00510"/>
    </source>
</evidence>
<dbReference type="Pfam" id="PF01258">
    <property type="entry name" value="zf-dskA_traR"/>
    <property type="match status" value="1"/>
</dbReference>
<comment type="caution">
    <text evidence="6">The sequence shown here is derived from an EMBL/GenBank/DDBJ whole genome shotgun (WGS) entry which is preliminary data.</text>
</comment>
<reference evidence="7" key="1">
    <citation type="journal article" date="2019" name="Int. J. Syst. Evol. Microbiol.">
        <title>The Global Catalogue of Microorganisms (GCM) 10K type strain sequencing project: providing services to taxonomists for standard genome sequencing and annotation.</title>
        <authorList>
            <consortium name="The Broad Institute Genomics Platform"/>
            <consortium name="The Broad Institute Genome Sequencing Center for Infectious Disease"/>
            <person name="Wu L."/>
            <person name="Ma J."/>
        </authorList>
    </citation>
    <scope>NUCLEOTIDE SEQUENCE [LARGE SCALE GENOMIC DNA]</scope>
    <source>
        <strain evidence="7">CECT 7297</strain>
    </source>
</reference>
<evidence type="ECO:0000256" key="2">
    <source>
        <dbReference type="ARBA" id="ARBA00022771"/>
    </source>
</evidence>
<keyword evidence="3" id="KW-0862">Zinc</keyword>
<organism evidence="6 7">
    <name type="scientific">Marinobacter lacisalsi</name>
    <dbReference type="NCBI Taxonomy" id="475979"/>
    <lineage>
        <taxon>Bacteria</taxon>
        <taxon>Pseudomonadati</taxon>
        <taxon>Pseudomonadota</taxon>
        <taxon>Gammaproteobacteria</taxon>
        <taxon>Pseudomonadales</taxon>
        <taxon>Marinobacteraceae</taxon>
        <taxon>Marinobacter</taxon>
    </lineage>
</organism>
<keyword evidence="7" id="KW-1185">Reference proteome</keyword>
<dbReference type="RefSeq" id="WP_379886228.1">
    <property type="nucleotide sequence ID" value="NZ_JBHSDI010000010.1"/>
</dbReference>
<dbReference type="PANTHER" id="PTHR33823">
    <property type="entry name" value="RNA POLYMERASE-BINDING TRANSCRIPTION FACTOR DKSA-RELATED"/>
    <property type="match status" value="1"/>
</dbReference>
<evidence type="ECO:0000259" key="5">
    <source>
        <dbReference type="Pfam" id="PF01258"/>
    </source>
</evidence>
<dbReference type="Gene3D" id="1.20.120.910">
    <property type="entry name" value="DksA, coiled-coil domain"/>
    <property type="match status" value="1"/>
</dbReference>
<dbReference type="Proteomes" id="UP001595798">
    <property type="component" value="Unassembled WGS sequence"/>
</dbReference>
<evidence type="ECO:0000256" key="3">
    <source>
        <dbReference type="ARBA" id="ARBA00022833"/>
    </source>
</evidence>
<accession>A0ABV8QGI7</accession>
<protein>
    <submittedName>
        <fullName evidence="6">TraR/DksA family transcriptional regulator</fullName>
    </submittedName>
</protein>
<evidence type="ECO:0000313" key="7">
    <source>
        <dbReference type="Proteomes" id="UP001595798"/>
    </source>
</evidence>
<dbReference type="InterPro" id="IPR020458">
    <property type="entry name" value="Znf_DskA_TraR_CS"/>
</dbReference>
<dbReference type="PROSITE" id="PS51128">
    <property type="entry name" value="ZF_DKSA_2"/>
    <property type="match status" value="1"/>
</dbReference>
<keyword evidence="2" id="KW-0863">Zinc-finger</keyword>
<keyword evidence="1" id="KW-0479">Metal-binding</keyword>
<dbReference type="PROSITE" id="PS01102">
    <property type="entry name" value="ZF_DKSA_1"/>
    <property type="match status" value="1"/>
</dbReference>
<feature type="domain" description="Zinc finger DksA/TraR C4-type" evidence="5">
    <location>
        <begin position="79"/>
        <end position="109"/>
    </location>
</feature>
<evidence type="ECO:0000256" key="1">
    <source>
        <dbReference type="ARBA" id="ARBA00022723"/>
    </source>
</evidence>
<name>A0ABV8QGI7_9GAMM</name>
<dbReference type="SUPFAM" id="SSF57716">
    <property type="entry name" value="Glucocorticoid receptor-like (DNA-binding domain)"/>
    <property type="match status" value="1"/>
</dbReference>
<dbReference type="PANTHER" id="PTHR33823:SF4">
    <property type="entry name" value="GENERAL STRESS PROTEIN 16O"/>
    <property type="match status" value="1"/>
</dbReference>
<feature type="zinc finger region" description="dksA C4-type" evidence="4">
    <location>
        <begin position="80"/>
        <end position="104"/>
    </location>
</feature>
<proteinExistence type="predicted"/>
<dbReference type="EMBL" id="JBHSDI010000010">
    <property type="protein sequence ID" value="MFC4258700.1"/>
    <property type="molecule type" value="Genomic_DNA"/>
</dbReference>
<dbReference type="InterPro" id="IPR000962">
    <property type="entry name" value="Znf_DskA_TraR"/>
</dbReference>
<sequence>MANTRKEELERLKQELTRRLGRYKAHQHREDGKLEADFSEQAVQRQNDEVVDSLESEVRLELRHVIHALDRLEEGEGDVCERCGDRINPERLKILPWASLCVRCAEDEEE</sequence>
<gene>
    <name evidence="6" type="ORF">ACFOZ5_06600</name>
</gene>